<evidence type="ECO:0000313" key="2">
    <source>
        <dbReference type="Proteomes" id="UP000789572"/>
    </source>
</evidence>
<proteinExistence type="predicted"/>
<sequence>MTYNVNNETYEWHSAQEDIVQKIKELMESEKSEDIDSLTFTADKT</sequence>
<dbReference type="AlphaFoldDB" id="A0A9N9DFF2"/>
<keyword evidence="2" id="KW-1185">Reference proteome</keyword>
<accession>A0A9N9DFF2</accession>
<reference evidence="1" key="1">
    <citation type="submission" date="2021-06" db="EMBL/GenBank/DDBJ databases">
        <authorList>
            <person name="Kallberg Y."/>
            <person name="Tangrot J."/>
            <person name="Rosling A."/>
        </authorList>
    </citation>
    <scope>NUCLEOTIDE SEQUENCE</scope>
    <source>
        <strain evidence="1">IA702</strain>
    </source>
</reference>
<name>A0A9N9DFF2_9GLOM</name>
<gene>
    <name evidence="1" type="ORF">POCULU_LOCUS9068</name>
</gene>
<organism evidence="1 2">
    <name type="scientific">Paraglomus occultum</name>
    <dbReference type="NCBI Taxonomy" id="144539"/>
    <lineage>
        <taxon>Eukaryota</taxon>
        <taxon>Fungi</taxon>
        <taxon>Fungi incertae sedis</taxon>
        <taxon>Mucoromycota</taxon>
        <taxon>Glomeromycotina</taxon>
        <taxon>Glomeromycetes</taxon>
        <taxon>Paraglomerales</taxon>
        <taxon>Paraglomeraceae</taxon>
        <taxon>Paraglomus</taxon>
    </lineage>
</organism>
<protein>
    <submittedName>
        <fullName evidence="1">2407_t:CDS:1</fullName>
    </submittedName>
</protein>
<feature type="non-terminal residue" evidence="1">
    <location>
        <position position="45"/>
    </location>
</feature>
<dbReference type="EMBL" id="CAJVPJ010003073">
    <property type="protein sequence ID" value="CAG8634309.1"/>
    <property type="molecule type" value="Genomic_DNA"/>
</dbReference>
<dbReference type="Proteomes" id="UP000789572">
    <property type="component" value="Unassembled WGS sequence"/>
</dbReference>
<evidence type="ECO:0000313" key="1">
    <source>
        <dbReference type="EMBL" id="CAG8634309.1"/>
    </source>
</evidence>
<comment type="caution">
    <text evidence="1">The sequence shown here is derived from an EMBL/GenBank/DDBJ whole genome shotgun (WGS) entry which is preliminary data.</text>
</comment>